<name>A0A7J6IHS1_COLFN</name>
<dbReference type="Proteomes" id="UP000011096">
    <property type="component" value="Unassembled WGS sequence"/>
</dbReference>
<reference evidence="2 3" key="1">
    <citation type="submission" date="2012-08" db="EMBL/GenBank/DDBJ databases">
        <authorList>
            <person name="Gan P.H.P."/>
            <person name="Ikeda K."/>
            <person name="Irieda H."/>
            <person name="Narusaka M."/>
            <person name="O'Connell R.J."/>
            <person name="Narusaka Y."/>
            <person name="Takano Y."/>
            <person name="Kubo Y."/>
            <person name="Shirasu K."/>
        </authorList>
    </citation>
    <scope>NUCLEOTIDE SEQUENCE [LARGE SCALE GENOMIC DNA]</scope>
    <source>
        <strain evidence="2 3">Nara gc5</strain>
    </source>
</reference>
<accession>A0A7J6IHS1</accession>
<feature type="signal peptide" evidence="1">
    <location>
        <begin position="1"/>
        <end position="19"/>
    </location>
</feature>
<evidence type="ECO:0000313" key="3">
    <source>
        <dbReference type="Proteomes" id="UP000011096"/>
    </source>
</evidence>
<dbReference type="InParanoid" id="A0A7J6IHS1"/>
<dbReference type="AlphaFoldDB" id="A0A7J6IHS1"/>
<dbReference type="EMBL" id="ANPB02000009">
    <property type="protein sequence ID" value="KAF4476071.1"/>
    <property type="molecule type" value="Genomic_DNA"/>
</dbReference>
<dbReference type="GeneID" id="43611274"/>
<keyword evidence="1" id="KW-0732">Signal</keyword>
<proteinExistence type="predicted"/>
<sequence>MHFLATLTYAGLLCSSARAQLGLCVPVDITNPQKCGPLEEQQNCAQKAVDTCAHIGGEGTTGFCVPFNVARSDDLSLYTLSDDLKFTFRFVYMDYYFANSALVVGCRPSTA</sequence>
<keyword evidence="3" id="KW-1185">Reference proteome</keyword>
<evidence type="ECO:0000313" key="2">
    <source>
        <dbReference type="EMBL" id="KAF4476071.1"/>
    </source>
</evidence>
<gene>
    <name evidence="2" type="ORF">CGGC5_v015074</name>
</gene>
<organism evidence="2 3">
    <name type="scientific">Colletotrichum fructicola (strain Nara gc5)</name>
    <name type="common">Anthracnose fungus</name>
    <name type="synonym">Colletotrichum gloeosporioides (strain Nara gc5)</name>
    <dbReference type="NCBI Taxonomy" id="1213859"/>
    <lineage>
        <taxon>Eukaryota</taxon>
        <taxon>Fungi</taxon>
        <taxon>Dikarya</taxon>
        <taxon>Ascomycota</taxon>
        <taxon>Pezizomycotina</taxon>
        <taxon>Sordariomycetes</taxon>
        <taxon>Hypocreomycetidae</taxon>
        <taxon>Glomerellales</taxon>
        <taxon>Glomerellaceae</taxon>
        <taxon>Colletotrichum</taxon>
        <taxon>Colletotrichum gloeosporioides species complex</taxon>
    </lineage>
</organism>
<evidence type="ECO:0000256" key="1">
    <source>
        <dbReference type="SAM" id="SignalP"/>
    </source>
</evidence>
<protein>
    <submittedName>
        <fullName evidence="2">Uncharacterized protein</fullName>
    </submittedName>
</protein>
<feature type="chain" id="PRO_5029727091" evidence="1">
    <location>
        <begin position="20"/>
        <end position="111"/>
    </location>
</feature>
<dbReference type="RefSeq" id="XP_066007382.1">
    <property type="nucleotide sequence ID" value="XM_066153198.1"/>
</dbReference>
<comment type="caution">
    <text evidence="2">The sequence shown here is derived from an EMBL/GenBank/DDBJ whole genome shotgun (WGS) entry which is preliminary data.</text>
</comment>
<reference evidence="2 3" key="2">
    <citation type="submission" date="2020-04" db="EMBL/GenBank/DDBJ databases">
        <title>Genome sequencing and assembly of multiple isolates from the Colletotrichum gloeosporioides species complex.</title>
        <authorList>
            <person name="Gan P."/>
            <person name="Shirasu K."/>
        </authorList>
    </citation>
    <scope>NUCLEOTIDE SEQUENCE [LARGE SCALE GENOMIC DNA]</scope>
    <source>
        <strain evidence="2 3">Nara gc5</strain>
    </source>
</reference>